<accession>A0A9J7MJE3</accession>
<gene>
    <name evidence="2" type="primary">LOC118411108</name>
</gene>
<reference evidence="2" key="2">
    <citation type="submission" date="2025-08" db="UniProtKB">
        <authorList>
            <consortium name="RefSeq"/>
        </authorList>
    </citation>
    <scope>IDENTIFICATION</scope>
    <source>
        <strain evidence="2">S238N-H82</strain>
        <tissue evidence="2">Testes</tissue>
    </source>
</reference>
<evidence type="ECO:0000313" key="1">
    <source>
        <dbReference type="Proteomes" id="UP000001554"/>
    </source>
</evidence>
<dbReference type="RefSeq" id="XP_035669036.1">
    <property type="nucleotide sequence ID" value="XM_035813143.1"/>
</dbReference>
<proteinExistence type="predicted"/>
<keyword evidence="1" id="KW-1185">Reference proteome</keyword>
<sequence length="403" mass="45296">MPFAFADDLALTVCRSRSMQRIINTLDQHLQSIHLTLKPKKCKTLSICSGYAKDMSFSIGNHPMDNIITSPFKFLGGYISASGSSGPVSDILKETIIGSNTQHGIIMNVDASPVRGEYKCEMYRVYIQGAIRYLLTVHDVSRTQLHEISHSVTQYLKKWANMKKSSDPGIIYHSQGLGLSSVQQLYMQQHANVMATVLTSGDDSVRNALDAKVERESAFTRKSTGTMECFTIAEQSLTTLRDDDTHDQANSQQTKKKLCQAIKARLQKDNDSKIEEHSSTLKVQGRWTELVEIEQTDIRWRSSLYNAPRGVFEFALNGMTNWLPTRDNLVRWGKLLSTKCPLCQGHQTLRHVLNACPVALTARYTWRHNSVLKELVTTLQGWYSLSEPPVTIRIVIILSKGSA</sequence>
<dbReference type="OrthoDB" id="10041797at2759"/>
<dbReference type="OMA" id="TMECFTI"/>
<reference evidence="1" key="1">
    <citation type="journal article" date="2020" name="Nat. Ecol. Evol.">
        <title>Deeply conserved synteny resolves early events in vertebrate evolution.</title>
        <authorList>
            <person name="Simakov O."/>
            <person name="Marletaz F."/>
            <person name="Yue J.X."/>
            <person name="O'Connell B."/>
            <person name="Jenkins J."/>
            <person name="Brandt A."/>
            <person name="Calef R."/>
            <person name="Tung C.H."/>
            <person name="Huang T.K."/>
            <person name="Schmutz J."/>
            <person name="Satoh N."/>
            <person name="Yu J.K."/>
            <person name="Putnam N.H."/>
            <person name="Green R.E."/>
            <person name="Rokhsar D.S."/>
        </authorList>
    </citation>
    <scope>NUCLEOTIDE SEQUENCE [LARGE SCALE GENOMIC DNA]</scope>
    <source>
        <strain evidence="1">S238N-H82</strain>
    </source>
</reference>
<protein>
    <submittedName>
        <fullName evidence="2">Uncharacterized protein LOC118411108</fullName>
    </submittedName>
</protein>
<dbReference type="GeneID" id="118411108"/>
<name>A0A9J7MJE3_BRAFL</name>
<evidence type="ECO:0000313" key="2">
    <source>
        <dbReference type="RefSeq" id="XP_035669036.1"/>
    </source>
</evidence>
<dbReference type="Proteomes" id="UP000001554">
    <property type="component" value="Chromosome 3"/>
</dbReference>
<dbReference type="AlphaFoldDB" id="A0A9J7MJE3"/>
<organism evidence="1 2">
    <name type="scientific">Branchiostoma floridae</name>
    <name type="common">Florida lancelet</name>
    <name type="synonym">Amphioxus</name>
    <dbReference type="NCBI Taxonomy" id="7739"/>
    <lineage>
        <taxon>Eukaryota</taxon>
        <taxon>Metazoa</taxon>
        <taxon>Chordata</taxon>
        <taxon>Cephalochordata</taxon>
        <taxon>Leptocardii</taxon>
        <taxon>Amphioxiformes</taxon>
        <taxon>Branchiostomatidae</taxon>
        <taxon>Branchiostoma</taxon>
    </lineage>
</organism>
<dbReference type="KEGG" id="bfo:118411108"/>